<name>A0ABY4GG19_9BACT</name>
<evidence type="ECO:0000259" key="1">
    <source>
        <dbReference type="Pfam" id="PF04168"/>
    </source>
</evidence>
<dbReference type="PANTHER" id="PTHR34595">
    <property type="entry name" value="BLR5612 PROTEIN"/>
    <property type="match status" value="1"/>
</dbReference>
<feature type="domain" description="DUF403" evidence="1">
    <location>
        <begin position="1"/>
        <end position="309"/>
    </location>
</feature>
<evidence type="ECO:0000313" key="2">
    <source>
        <dbReference type="EMBL" id="UOQ69927.1"/>
    </source>
</evidence>
<keyword evidence="2" id="KW-0614">Plasmid</keyword>
<organism evidence="2 3">
    <name type="scientific">Hymenobacter volaticus</name>
    <dbReference type="NCBI Taxonomy" id="2932254"/>
    <lineage>
        <taxon>Bacteria</taxon>
        <taxon>Pseudomonadati</taxon>
        <taxon>Bacteroidota</taxon>
        <taxon>Cytophagia</taxon>
        <taxon>Cytophagales</taxon>
        <taxon>Hymenobacteraceae</taxon>
        <taxon>Hymenobacter</taxon>
    </lineage>
</organism>
<protein>
    <submittedName>
        <fullName evidence="2">Alpha-E domain-containing protein</fullName>
    </submittedName>
</protein>
<evidence type="ECO:0000313" key="3">
    <source>
        <dbReference type="Proteomes" id="UP000830401"/>
    </source>
</evidence>
<dbReference type="Pfam" id="PF04168">
    <property type="entry name" value="Alpha-E"/>
    <property type="match status" value="1"/>
</dbReference>
<dbReference type="InterPro" id="IPR051680">
    <property type="entry name" value="ATP-dep_Glu-Cys_Ligase-2"/>
</dbReference>
<proteinExistence type="predicted"/>
<accession>A0ABY4GG19</accession>
<keyword evidence="3" id="KW-1185">Reference proteome</keyword>
<reference evidence="2" key="1">
    <citation type="submission" date="2022-04" db="EMBL/GenBank/DDBJ databases">
        <title>Hymenobacter sp. isolated from the air.</title>
        <authorList>
            <person name="Won M."/>
            <person name="Lee C.-M."/>
            <person name="Woen H.-Y."/>
            <person name="Kwon S.-W."/>
        </authorList>
    </citation>
    <scope>NUCLEOTIDE SEQUENCE</scope>
    <source>
        <strain evidence="2">5420S-77</strain>
        <plasmid evidence="2">unnamed9</plasmid>
    </source>
</reference>
<dbReference type="Proteomes" id="UP000830401">
    <property type="component" value="Plasmid unnamed9"/>
</dbReference>
<dbReference type="RefSeq" id="WP_245127776.1">
    <property type="nucleotide sequence ID" value="NZ_CP095070.1"/>
</dbReference>
<dbReference type="InterPro" id="IPR007296">
    <property type="entry name" value="DUF403"/>
</dbReference>
<dbReference type="PANTHER" id="PTHR34595:SF7">
    <property type="entry name" value="SLL1039 PROTEIN"/>
    <property type="match status" value="1"/>
</dbReference>
<gene>
    <name evidence="2" type="ORF">MUN86_30515</name>
</gene>
<sequence>MLSRVADTLYWLARYMERTHAMLQVIRIHYQASQDNPHDFSWRPLLYCFGGSLNPEEITGLERDTSRVLEHLILAKNNSASAYNNVYQARENARAVQNHTSPEVWQCLNSFYHAIREPELVQQICYSDPLSSIDGLLRHGLVFVGTVQTTMPRDESYGYLNLGRLLERALQTTDIVRTQWPSVAAQLPTPDEIPQLRYLLHSLSGQELYLKTYRGDFNPDNVLHFVLHNPHFANSLDSCLNRLSWYFERLKADSLLERHEQLGVMIGRLASHVKYSSVSASKPDNLDGLLLHLRKELTDLAVALSKTYFGRS</sequence>
<dbReference type="EMBL" id="CP095070">
    <property type="protein sequence ID" value="UOQ69927.1"/>
    <property type="molecule type" value="Genomic_DNA"/>
</dbReference>
<geneLocation type="plasmid" evidence="2 3">
    <name>unnamed9</name>
</geneLocation>